<dbReference type="PANTHER" id="PTHR43811">
    <property type="entry name" value="FKBP-TYPE PEPTIDYL-PROLYL CIS-TRANS ISOMERASE FKPA"/>
    <property type="match status" value="1"/>
</dbReference>
<evidence type="ECO:0000256" key="3">
    <source>
        <dbReference type="ARBA" id="ARBA00023110"/>
    </source>
</evidence>
<evidence type="ECO:0000256" key="2">
    <source>
        <dbReference type="ARBA" id="ARBA00006577"/>
    </source>
</evidence>
<dbReference type="RefSeq" id="WP_119953291.1">
    <property type="nucleotide sequence ID" value="NZ_QYUR01000002.1"/>
</dbReference>
<keyword evidence="10" id="KW-1185">Reference proteome</keyword>
<evidence type="ECO:0000256" key="6">
    <source>
        <dbReference type="RuleBase" id="RU003915"/>
    </source>
</evidence>
<dbReference type="Pfam" id="PF01346">
    <property type="entry name" value="FKBP_N"/>
    <property type="match status" value="1"/>
</dbReference>
<evidence type="ECO:0000256" key="5">
    <source>
        <dbReference type="PROSITE-ProRule" id="PRU00277"/>
    </source>
</evidence>
<feature type="domain" description="PPIase FKBP-type" evidence="8">
    <location>
        <begin position="130"/>
        <end position="213"/>
    </location>
</feature>
<dbReference type="EC" id="5.2.1.8" evidence="6"/>
<feature type="chain" id="PRO_5019026501" description="Peptidyl-prolyl cis-trans isomerase" evidence="7">
    <location>
        <begin position="19"/>
        <end position="214"/>
    </location>
</feature>
<keyword evidence="3 5" id="KW-0697">Rotamase</keyword>
<evidence type="ECO:0000313" key="9">
    <source>
        <dbReference type="EMBL" id="RJG12969.1"/>
    </source>
</evidence>
<organism evidence="9 10">
    <name type="scientific">Pseudomonas cavernicola</name>
    <dbReference type="NCBI Taxonomy" id="2320866"/>
    <lineage>
        <taxon>Bacteria</taxon>
        <taxon>Pseudomonadati</taxon>
        <taxon>Pseudomonadota</taxon>
        <taxon>Gammaproteobacteria</taxon>
        <taxon>Pseudomonadales</taxon>
        <taxon>Pseudomonadaceae</taxon>
        <taxon>Pseudomonas</taxon>
    </lineage>
</organism>
<dbReference type="OrthoDB" id="9814548at2"/>
<comment type="catalytic activity">
    <reaction evidence="1 5 6">
        <text>[protein]-peptidylproline (omega=180) = [protein]-peptidylproline (omega=0)</text>
        <dbReference type="Rhea" id="RHEA:16237"/>
        <dbReference type="Rhea" id="RHEA-COMP:10747"/>
        <dbReference type="Rhea" id="RHEA-COMP:10748"/>
        <dbReference type="ChEBI" id="CHEBI:83833"/>
        <dbReference type="ChEBI" id="CHEBI:83834"/>
        <dbReference type="EC" id="5.2.1.8"/>
    </reaction>
</comment>
<feature type="signal peptide" evidence="7">
    <location>
        <begin position="1"/>
        <end position="18"/>
    </location>
</feature>
<dbReference type="InterPro" id="IPR001179">
    <property type="entry name" value="PPIase_FKBP_dom"/>
</dbReference>
<dbReference type="Gene3D" id="1.10.287.460">
    <property type="entry name" value="Peptidyl-prolyl cis-trans isomerase, FKBP-type, N-terminal domain"/>
    <property type="match status" value="1"/>
</dbReference>
<proteinExistence type="inferred from homology"/>
<dbReference type="InterPro" id="IPR000774">
    <property type="entry name" value="PPIase_FKBP_N"/>
</dbReference>
<comment type="caution">
    <text evidence="9">The sequence shown here is derived from an EMBL/GenBank/DDBJ whole genome shotgun (WGS) entry which is preliminary data.</text>
</comment>
<dbReference type="InterPro" id="IPR036944">
    <property type="entry name" value="PPIase_FKBP_N_sf"/>
</dbReference>
<dbReference type="AlphaFoldDB" id="A0A418XKF6"/>
<dbReference type="Pfam" id="PF00254">
    <property type="entry name" value="FKBP_C"/>
    <property type="match status" value="1"/>
</dbReference>
<keyword evidence="4 5" id="KW-0413">Isomerase</keyword>
<dbReference type="Proteomes" id="UP000284021">
    <property type="component" value="Unassembled WGS sequence"/>
</dbReference>
<evidence type="ECO:0000313" key="10">
    <source>
        <dbReference type="Proteomes" id="UP000284021"/>
    </source>
</evidence>
<dbReference type="GO" id="GO:0006457">
    <property type="term" value="P:protein folding"/>
    <property type="evidence" value="ECO:0007669"/>
    <property type="project" value="InterPro"/>
</dbReference>
<sequence length="214" mass="23726">MPRCLVLLFCLFTLLAHASENQRDLAYSLGVRLGERLREEVPDLQLQALLDGLRQAYRSEPLRLEEKRIEQILAEHEAQQADSPASAERAITAERRFLANEKAKAGVRELPGGVLRIELQRGHGSKPKATSKVQVLYVGRLADGSVFDESAEPQWFRLDSVITGWRTALQEMPVGTKWRLVIPAAQAYGADGAGDLIPPYAPLVFELELLGTAD</sequence>
<dbReference type="InterPro" id="IPR046357">
    <property type="entry name" value="PPIase_dom_sf"/>
</dbReference>
<gene>
    <name evidence="9" type="ORF">D3879_06740</name>
</gene>
<name>A0A418XKF6_9PSED</name>
<evidence type="ECO:0000256" key="7">
    <source>
        <dbReference type="SAM" id="SignalP"/>
    </source>
</evidence>
<evidence type="ECO:0000256" key="1">
    <source>
        <dbReference type="ARBA" id="ARBA00000971"/>
    </source>
</evidence>
<keyword evidence="7" id="KW-0732">Signal</keyword>
<protein>
    <recommendedName>
        <fullName evidence="6">Peptidyl-prolyl cis-trans isomerase</fullName>
        <ecNumber evidence="6">5.2.1.8</ecNumber>
    </recommendedName>
</protein>
<dbReference type="Gene3D" id="3.10.50.40">
    <property type="match status" value="1"/>
</dbReference>
<comment type="similarity">
    <text evidence="2 6">Belongs to the FKBP-type PPIase family.</text>
</comment>
<accession>A0A418XKF6</accession>
<dbReference type="GO" id="GO:0003755">
    <property type="term" value="F:peptidyl-prolyl cis-trans isomerase activity"/>
    <property type="evidence" value="ECO:0007669"/>
    <property type="project" value="UniProtKB-UniRule"/>
</dbReference>
<evidence type="ECO:0000259" key="8">
    <source>
        <dbReference type="PROSITE" id="PS50059"/>
    </source>
</evidence>
<evidence type="ECO:0000256" key="4">
    <source>
        <dbReference type="ARBA" id="ARBA00023235"/>
    </source>
</evidence>
<dbReference type="EMBL" id="QYUR01000002">
    <property type="protein sequence ID" value="RJG12969.1"/>
    <property type="molecule type" value="Genomic_DNA"/>
</dbReference>
<dbReference type="SUPFAM" id="SSF54534">
    <property type="entry name" value="FKBP-like"/>
    <property type="match status" value="1"/>
</dbReference>
<reference evidence="9 10" key="1">
    <citation type="submission" date="2018-09" db="EMBL/GenBank/DDBJ databases">
        <authorList>
            <person name="Zhu H."/>
        </authorList>
    </citation>
    <scope>NUCLEOTIDE SEQUENCE [LARGE SCALE GENOMIC DNA]</scope>
    <source>
        <strain evidence="9 10">K1S02-6</strain>
    </source>
</reference>
<dbReference type="PROSITE" id="PS50059">
    <property type="entry name" value="FKBP_PPIASE"/>
    <property type="match status" value="1"/>
</dbReference>
<dbReference type="PANTHER" id="PTHR43811:SF23">
    <property type="entry name" value="FKBP-TYPE 22 KDA PEPTIDYL-PROLYL CIS-TRANS ISOMERASE"/>
    <property type="match status" value="1"/>
</dbReference>